<feature type="domain" description="Histidine kinase" evidence="12">
    <location>
        <begin position="251"/>
        <end position="469"/>
    </location>
</feature>
<dbReference type="Gene3D" id="6.10.340.10">
    <property type="match status" value="1"/>
</dbReference>
<dbReference type="Pfam" id="PF02518">
    <property type="entry name" value="HATPase_c"/>
    <property type="match status" value="1"/>
</dbReference>
<dbReference type="AlphaFoldDB" id="A0A4V2Y1X4"/>
<evidence type="ECO:0000256" key="2">
    <source>
        <dbReference type="ARBA" id="ARBA00004236"/>
    </source>
</evidence>
<dbReference type="SMART" id="SM00388">
    <property type="entry name" value="HisKA"/>
    <property type="match status" value="1"/>
</dbReference>
<comment type="subcellular location">
    <subcellularLocation>
        <location evidence="2">Cell membrane</location>
    </subcellularLocation>
</comment>
<dbReference type="PROSITE" id="PS50885">
    <property type="entry name" value="HAMP"/>
    <property type="match status" value="1"/>
</dbReference>
<evidence type="ECO:0000259" key="13">
    <source>
        <dbReference type="PROSITE" id="PS50885"/>
    </source>
</evidence>
<evidence type="ECO:0000256" key="7">
    <source>
        <dbReference type="ARBA" id="ARBA00022777"/>
    </source>
</evidence>
<evidence type="ECO:0000256" key="11">
    <source>
        <dbReference type="SAM" id="Phobius"/>
    </source>
</evidence>
<dbReference type="Pfam" id="PF00672">
    <property type="entry name" value="HAMP"/>
    <property type="match status" value="1"/>
</dbReference>
<dbReference type="PANTHER" id="PTHR45436:SF5">
    <property type="entry name" value="SENSOR HISTIDINE KINASE TRCS"/>
    <property type="match status" value="1"/>
</dbReference>
<dbReference type="Pfam" id="PF00512">
    <property type="entry name" value="HisKA"/>
    <property type="match status" value="1"/>
</dbReference>
<evidence type="ECO:0000256" key="6">
    <source>
        <dbReference type="ARBA" id="ARBA00022692"/>
    </source>
</evidence>
<dbReference type="Gene3D" id="1.10.287.130">
    <property type="match status" value="1"/>
</dbReference>
<keyword evidence="8 11" id="KW-1133">Transmembrane helix</keyword>
<evidence type="ECO:0000256" key="8">
    <source>
        <dbReference type="ARBA" id="ARBA00022989"/>
    </source>
</evidence>
<dbReference type="InterPro" id="IPR005467">
    <property type="entry name" value="His_kinase_dom"/>
</dbReference>
<dbReference type="SUPFAM" id="SSF55874">
    <property type="entry name" value="ATPase domain of HSP90 chaperone/DNA topoisomerase II/histidine kinase"/>
    <property type="match status" value="1"/>
</dbReference>
<dbReference type="SUPFAM" id="SSF47384">
    <property type="entry name" value="Homodimeric domain of signal transducing histidine kinase"/>
    <property type="match status" value="1"/>
</dbReference>
<proteinExistence type="predicted"/>
<keyword evidence="7 14" id="KW-0418">Kinase</keyword>
<comment type="catalytic activity">
    <reaction evidence="1">
        <text>ATP + protein L-histidine = ADP + protein N-phospho-L-histidine.</text>
        <dbReference type="EC" id="2.7.13.3"/>
    </reaction>
</comment>
<dbReference type="PRINTS" id="PR00344">
    <property type="entry name" value="BCTRLSENSOR"/>
</dbReference>
<dbReference type="GO" id="GO:0000155">
    <property type="term" value="F:phosphorelay sensor kinase activity"/>
    <property type="evidence" value="ECO:0007669"/>
    <property type="project" value="InterPro"/>
</dbReference>
<dbReference type="CDD" id="cd06225">
    <property type="entry name" value="HAMP"/>
    <property type="match status" value="1"/>
</dbReference>
<evidence type="ECO:0000313" key="15">
    <source>
        <dbReference type="Proteomes" id="UP000295345"/>
    </source>
</evidence>
<keyword evidence="15" id="KW-1185">Reference proteome</keyword>
<comment type="caution">
    <text evidence="14">The sequence shown here is derived from an EMBL/GenBank/DDBJ whole genome shotgun (WGS) entry which is preliminary data.</text>
</comment>
<dbReference type="CDD" id="cd00075">
    <property type="entry name" value="HATPase"/>
    <property type="match status" value="1"/>
</dbReference>
<dbReference type="GO" id="GO:0005886">
    <property type="term" value="C:plasma membrane"/>
    <property type="evidence" value="ECO:0007669"/>
    <property type="project" value="UniProtKB-SubCell"/>
</dbReference>
<evidence type="ECO:0000256" key="9">
    <source>
        <dbReference type="ARBA" id="ARBA00023012"/>
    </source>
</evidence>
<dbReference type="SMART" id="SM00387">
    <property type="entry name" value="HATPase_c"/>
    <property type="match status" value="1"/>
</dbReference>
<dbReference type="InterPro" id="IPR036890">
    <property type="entry name" value="HATPase_C_sf"/>
</dbReference>
<dbReference type="PROSITE" id="PS51257">
    <property type="entry name" value="PROKAR_LIPOPROTEIN"/>
    <property type="match status" value="1"/>
</dbReference>
<dbReference type="PANTHER" id="PTHR45436">
    <property type="entry name" value="SENSOR HISTIDINE KINASE YKOH"/>
    <property type="match status" value="1"/>
</dbReference>
<reference evidence="14 15" key="1">
    <citation type="submission" date="2019-03" db="EMBL/GenBank/DDBJ databases">
        <title>Draft genome sequences of novel Actinobacteria.</title>
        <authorList>
            <person name="Sahin N."/>
            <person name="Ay H."/>
            <person name="Saygin H."/>
        </authorList>
    </citation>
    <scope>NUCLEOTIDE SEQUENCE [LARGE SCALE GENOMIC DNA]</scope>
    <source>
        <strain evidence="14 15">DSM 41900</strain>
    </source>
</reference>
<dbReference type="InterPro" id="IPR003594">
    <property type="entry name" value="HATPase_dom"/>
</dbReference>
<evidence type="ECO:0000256" key="5">
    <source>
        <dbReference type="ARBA" id="ARBA00022679"/>
    </source>
</evidence>
<keyword evidence="9" id="KW-0902">Two-component regulatory system</keyword>
<dbReference type="InterPro" id="IPR004358">
    <property type="entry name" value="Sig_transdc_His_kin-like_C"/>
</dbReference>
<feature type="transmembrane region" description="Helical" evidence="11">
    <location>
        <begin position="166"/>
        <end position="189"/>
    </location>
</feature>
<dbReference type="InterPro" id="IPR003660">
    <property type="entry name" value="HAMP_dom"/>
</dbReference>
<evidence type="ECO:0000256" key="10">
    <source>
        <dbReference type="ARBA" id="ARBA00023136"/>
    </source>
</evidence>
<dbReference type="Proteomes" id="UP000295345">
    <property type="component" value="Unassembled WGS sequence"/>
</dbReference>
<dbReference type="EMBL" id="SMKI01000309">
    <property type="protein sequence ID" value="TDC70395.1"/>
    <property type="molecule type" value="Genomic_DNA"/>
</dbReference>
<dbReference type="RefSeq" id="WP_132820365.1">
    <property type="nucleotide sequence ID" value="NZ_SMKI01000309.1"/>
</dbReference>
<evidence type="ECO:0000256" key="3">
    <source>
        <dbReference type="ARBA" id="ARBA00012438"/>
    </source>
</evidence>
<evidence type="ECO:0000256" key="1">
    <source>
        <dbReference type="ARBA" id="ARBA00000085"/>
    </source>
</evidence>
<dbReference type="CDD" id="cd00082">
    <property type="entry name" value="HisKA"/>
    <property type="match status" value="1"/>
</dbReference>
<name>A0A4V2Y1X4_9ACTN</name>
<dbReference type="InterPro" id="IPR003661">
    <property type="entry name" value="HisK_dim/P_dom"/>
</dbReference>
<dbReference type="PROSITE" id="PS50109">
    <property type="entry name" value="HIS_KIN"/>
    <property type="match status" value="1"/>
</dbReference>
<accession>A0A4V2Y1X4</accession>
<evidence type="ECO:0000256" key="4">
    <source>
        <dbReference type="ARBA" id="ARBA00022553"/>
    </source>
</evidence>
<dbReference type="InterPro" id="IPR050428">
    <property type="entry name" value="TCS_sensor_his_kinase"/>
</dbReference>
<organism evidence="14 15">
    <name type="scientific">Streptomyces hainanensis</name>
    <dbReference type="NCBI Taxonomy" id="402648"/>
    <lineage>
        <taxon>Bacteria</taxon>
        <taxon>Bacillati</taxon>
        <taxon>Actinomycetota</taxon>
        <taxon>Actinomycetes</taxon>
        <taxon>Kitasatosporales</taxon>
        <taxon>Streptomycetaceae</taxon>
        <taxon>Streptomyces</taxon>
    </lineage>
</organism>
<dbReference type="OrthoDB" id="9786919at2"/>
<keyword evidence="5" id="KW-0808">Transferase</keyword>
<dbReference type="SMART" id="SM00304">
    <property type="entry name" value="HAMP"/>
    <property type="match status" value="1"/>
</dbReference>
<dbReference type="EC" id="2.7.13.3" evidence="3"/>
<gene>
    <name evidence="14" type="ORF">E1283_24810</name>
</gene>
<evidence type="ECO:0000313" key="14">
    <source>
        <dbReference type="EMBL" id="TDC70395.1"/>
    </source>
</evidence>
<protein>
    <recommendedName>
        <fullName evidence="3">histidine kinase</fullName>
        <ecNumber evidence="3">2.7.13.3</ecNumber>
    </recommendedName>
</protein>
<evidence type="ECO:0000259" key="12">
    <source>
        <dbReference type="PROSITE" id="PS50109"/>
    </source>
</evidence>
<feature type="domain" description="HAMP" evidence="13">
    <location>
        <begin position="190"/>
        <end position="243"/>
    </location>
</feature>
<keyword evidence="10 11" id="KW-0472">Membrane</keyword>
<sequence length="481" mass="50634">MRRRFRDLPLRSRLALLTALAVAVAVAACAGAAWFLVRGQLRSSVDETLRGSSVQGPMLADQAVSGRCVTDPDQLADDVPSPLGFVTQVVRPDGEACLIQGNATLHVSDSDLAVAQGRQRESLHDATGSDGAAYRVITRQVRTPAGEVTVTVARPLSEVDDPLRSLAVVLALVAAGGVVGAAGVGVALARAGLRPVDRLTEATEHIARTEDLSVRIPVAGDDEIARLSRSFNSMTAALASSRELQQQLIADAGHELRTPLTSLRTNIELLVRSEETGRPLPPDDRRQLLASVTAQLTELGALIGDLQELSRPERAAGSGRVEVVGLHEVAARAVARARLRARGMPINAALDPWFVRAEPSALERVVVNLLDNAVKFGAEGPNAAAGVDVTLRDGMLLIRDRGPGIPPDELPHVFERFWRAPGARRLPGSGLGLSIVARTVRESGGQVSLHPARDAAGGTEAVLRLPGAPVPPPEGAGQGLY</sequence>
<keyword evidence="4" id="KW-0597">Phosphoprotein</keyword>
<keyword evidence="6 11" id="KW-0812">Transmembrane</keyword>
<dbReference type="SUPFAM" id="SSF158472">
    <property type="entry name" value="HAMP domain-like"/>
    <property type="match status" value="1"/>
</dbReference>
<dbReference type="Gene3D" id="3.30.565.10">
    <property type="entry name" value="Histidine kinase-like ATPase, C-terminal domain"/>
    <property type="match status" value="1"/>
</dbReference>
<dbReference type="InterPro" id="IPR036097">
    <property type="entry name" value="HisK_dim/P_sf"/>
</dbReference>